<dbReference type="AlphaFoldDB" id="A0AAD8TSC9"/>
<dbReference type="Pfam" id="PF02902">
    <property type="entry name" value="Peptidase_C48"/>
    <property type="match status" value="1"/>
</dbReference>
<dbReference type="SUPFAM" id="SSF54001">
    <property type="entry name" value="Cysteine proteinases"/>
    <property type="match status" value="1"/>
</dbReference>
<keyword evidence="6" id="KW-0378">Hydrolase</keyword>
<dbReference type="Gene3D" id="3.40.50.12650">
    <property type="match status" value="1"/>
</dbReference>
<evidence type="ECO:0000256" key="3">
    <source>
        <dbReference type="ARBA" id="ARBA00010304"/>
    </source>
</evidence>
<proteinExistence type="inferred from homology"/>
<evidence type="ECO:0000313" key="12">
    <source>
        <dbReference type="Proteomes" id="UP001231189"/>
    </source>
</evidence>
<evidence type="ECO:0000256" key="6">
    <source>
        <dbReference type="ARBA" id="ARBA00022801"/>
    </source>
</evidence>
<comment type="similarity">
    <text evidence="3">Belongs to the DNA repair metallo-beta-lactamase (DRMBL) family.</text>
</comment>
<dbReference type="InterPro" id="IPR036866">
    <property type="entry name" value="RibonucZ/Hydroxyglut_hydro"/>
</dbReference>
<dbReference type="GO" id="GO:0003684">
    <property type="term" value="F:damaged DNA binding"/>
    <property type="evidence" value="ECO:0007669"/>
    <property type="project" value="TreeGrafter"/>
</dbReference>
<dbReference type="FunFam" id="3.60.15.10:FF:000039">
    <property type="entry name" value="DNA repair metallo-beta-lactamase family protein"/>
    <property type="match status" value="1"/>
</dbReference>
<evidence type="ECO:0000256" key="2">
    <source>
        <dbReference type="ARBA" id="ARBA00005234"/>
    </source>
</evidence>
<keyword evidence="5" id="KW-0227">DNA damage</keyword>
<evidence type="ECO:0000256" key="8">
    <source>
        <dbReference type="ARBA" id="ARBA00023242"/>
    </source>
</evidence>
<comment type="caution">
    <text evidence="11">The sequence shown here is derived from an EMBL/GenBank/DDBJ whole genome shotgun (WGS) entry which is preliminary data.</text>
</comment>
<accession>A0AAD8TSC9</accession>
<evidence type="ECO:0000256" key="5">
    <source>
        <dbReference type="ARBA" id="ARBA00022763"/>
    </source>
</evidence>
<feature type="domain" description="DNA repair metallo-beta-lactamase" evidence="10">
    <location>
        <begin position="222"/>
        <end position="322"/>
    </location>
</feature>
<dbReference type="Pfam" id="PF07522">
    <property type="entry name" value="DRMBL"/>
    <property type="match status" value="1"/>
</dbReference>
<name>A0AAD8TSC9_LOLMU</name>
<feature type="domain" description="Ubiquitin-like protease family profile" evidence="9">
    <location>
        <begin position="399"/>
        <end position="570"/>
    </location>
</feature>
<sequence length="592" mass="68543">MPTEMPLGLPFVVDTWGSSSRRRRHHHFLTHAHTDHLANAQAYPGDTVYATKLTMRLALQRFPQLERGVFVEMELGKRLVVRDPDGDFSVTAYDANHCPGAVMFLFEGPFGNILHTGDCRLTSNFVLNLPLKWEENNCRLDNVYLDCTFSELPLFPSKESAIQQVIACILKHPHTPFVYLHCERLGHEEILLEVSREFGTKIYLDRGWNLDYFDTLSLTVPEIITDDPTCRFQIVGWNQFKEIKETKLEETRASRQPDSLLIRPSTMWYALGQNQKPSLTEAEQDDSGVWHVCFSIHSSRDELEQALQILQPQWVISTTPPNFANELSYVRERCLARTPQENVPVSINFCSTSVDKEVYADFVRRIPPFSEKSPRVVQIDQIWVDHRTFGLSMRVNGHISEHCMNMMGQAIMSKGSDAAFSMHVLHSEYAKMLQDPFQYQENISDDLTEQNLGYKLDNMDAVFMPLQMCKTWYLVVANFWKKRFEVLSPLGYTNELIREARSMVYNFQKAFHNAYPGSRRLKIKAMDITFHTISNSCNESDSGIFIMKALDLYDLEKHIFFKDSDAKGLREHLTFYLLDHKYNEKAHIMYKG</sequence>
<comment type="subcellular location">
    <subcellularLocation>
        <location evidence="1">Nucleus</location>
    </subcellularLocation>
</comment>
<dbReference type="GO" id="GO:0036297">
    <property type="term" value="P:interstrand cross-link repair"/>
    <property type="evidence" value="ECO:0007669"/>
    <property type="project" value="TreeGrafter"/>
</dbReference>
<keyword evidence="7" id="KW-0234">DNA repair</keyword>
<dbReference type="InterPro" id="IPR011084">
    <property type="entry name" value="DRMBL"/>
</dbReference>
<dbReference type="EMBL" id="JAUUTY010000001">
    <property type="protein sequence ID" value="KAK1692092.1"/>
    <property type="molecule type" value="Genomic_DNA"/>
</dbReference>
<dbReference type="InterPro" id="IPR038765">
    <property type="entry name" value="Papain-like_cys_pep_sf"/>
</dbReference>
<keyword evidence="4" id="KW-0645">Protease</keyword>
<dbReference type="Proteomes" id="UP001231189">
    <property type="component" value="Unassembled WGS sequence"/>
</dbReference>
<dbReference type="GO" id="GO:0006303">
    <property type="term" value="P:double-strand break repair via nonhomologous end joining"/>
    <property type="evidence" value="ECO:0007669"/>
    <property type="project" value="TreeGrafter"/>
</dbReference>
<evidence type="ECO:0000256" key="1">
    <source>
        <dbReference type="ARBA" id="ARBA00004123"/>
    </source>
</evidence>
<dbReference type="GO" id="GO:0006508">
    <property type="term" value="P:proteolysis"/>
    <property type="evidence" value="ECO:0007669"/>
    <property type="project" value="UniProtKB-KW"/>
</dbReference>
<dbReference type="SUPFAM" id="SSF56281">
    <property type="entry name" value="Metallo-hydrolase/oxidoreductase"/>
    <property type="match status" value="1"/>
</dbReference>
<protein>
    <recommendedName>
        <fullName evidence="13">DNA repair metallo-beta-lactamase domain-containing protein</fullName>
    </recommendedName>
</protein>
<dbReference type="GO" id="GO:0035312">
    <property type="term" value="F:5'-3' DNA exonuclease activity"/>
    <property type="evidence" value="ECO:0007669"/>
    <property type="project" value="TreeGrafter"/>
</dbReference>
<evidence type="ECO:0008006" key="13">
    <source>
        <dbReference type="Google" id="ProtNLM"/>
    </source>
</evidence>
<gene>
    <name evidence="11" type="ORF">QYE76_008789</name>
</gene>
<dbReference type="GO" id="GO:0008234">
    <property type="term" value="F:cysteine-type peptidase activity"/>
    <property type="evidence" value="ECO:0007669"/>
    <property type="project" value="InterPro"/>
</dbReference>
<keyword evidence="8" id="KW-0539">Nucleus</keyword>
<keyword evidence="12" id="KW-1185">Reference proteome</keyword>
<reference evidence="11" key="1">
    <citation type="submission" date="2023-07" db="EMBL/GenBank/DDBJ databases">
        <title>A chromosome-level genome assembly of Lolium multiflorum.</title>
        <authorList>
            <person name="Chen Y."/>
            <person name="Copetti D."/>
            <person name="Kolliker R."/>
            <person name="Studer B."/>
        </authorList>
    </citation>
    <scope>NUCLEOTIDE SEQUENCE</scope>
    <source>
        <strain evidence="11">02402/16</strain>
        <tissue evidence="11">Leaf</tissue>
    </source>
</reference>
<evidence type="ECO:0000256" key="7">
    <source>
        <dbReference type="ARBA" id="ARBA00023204"/>
    </source>
</evidence>
<dbReference type="Gene3D" id="3.40.395.10">
    <property type="entry name" value="Adenoviral Proteinase, Chain A"/>
    <property type="match status" value="1"/>
</dbReference>
<dbReference type="PANTHER" id="PTHR23240">
    <property type="entry name" value="DNA CROSS-LINK REPAIR PROTEIN PSO2/SNM1-RELATED"/>
    <property type="match status" value="1"/>
</dbReference>
<evidence type="ECO:0000313" key="11">
    <source>
        <dbReference type="EMBL" id="KAK1692092.1"/>
    </source>
</evidence>
<dbReference type="FunFam" id="3.40.50.12650:FF:000005">
    <property type="entry name" value="DNA repair metallo-beta-lactamase family protein"/>
    <property type="match status" value="1"/>
</dbReference>
<evidence type="ECO:0000259" key="9">
    <source>
        <dbReference type="Pfam" id="PF02902"/>
    </source>
</evidence>
<dbReference type="PANTHER" id="PTHR23240:SF31">
    <property type="entry name" value="DNA REPAIR METALLO-BETA-LACTAMASE FAMILY PROTEIN"/>
    <property type="match status" value="1"/>
</dbReference>
<dbReference type="Gene3D" id="3.60.15.10">
    <property type="entry name" value="Ribonuclease Z/Hydroxyacylglutathione hydrolase-like"/>
    <property type="match status" value="1"/>
</dbReference>
<organism evidence="11 12">
    <name type="scientific">Lolium multiflorum</name>
    <name type="common">Italian ryegrass</name>
    <name type="synonym">Lolium perenne subsp. multiflorum</name>
    <dbReference type="NCBI Taxonomy" id="4521"/>
    <lineage>
        <taxon>Eukaryota</taxon>
        <taxon>Viridiplantae</taxon>
        <taxon>Streptophyta</taxon>
        <taxon>Embryophyta</taxon>
        <taxon>Tracheophyta</taxon>
        <taxon>Spermatophyta</taxon>
        <taxon>Magnoliopsida</taxon>
        <taxon>Liliopsida</taxon>
        <taxon>Poales</taxon>
        <taxon>Poaceae</taxon>
        <taxon>BOP clade</taxon>
        <taxon>Pooideae</taxon>
        <taxon>Poodae</taxon>
        <taxon>Poeae</taxon>
        <taxon>Poeae Chloroplast Group 2 (Poeae type)</taxon>
        <taxon>Loliodinae</taxon>
        <taxon>Loliinae</taxon>
        <taxon>Lolium</taxon>
    </lineage>
</organism>
<dbReference type="InterPro" id="IPR003653">
    <property type="entry name" value="Peptidase_C48_C"/>
</dbReference>
<evidence type="ECO:0000259" key="10">
    <source>
        <dbReference type="Pfam" id="PF07522"/>
    </source>
</evidence>
<comment type="similarity">
    <text evidence="2">Belongs to the peptidase C48 family.</text>
</comment>
<evidence type="ECO:0000256" key="4">
    <source>
        <dbReference type="ARBA" id="ARBA00022670"/>
    </source>
</evidence>
<dbReference type="GO" id="GO:0005634">
    <property type="term" value="C:nucleus"/>
    <property type="evidence" value="ECO:0007669"/>
    <property type="project" value="UniProtKB-SubCell"/>
</dbReference>